<dbReference type="GO" id="GO:0008270">
    <property type="term" value="F:zinc ion binding"/>
    <property type="evidence" value="ECO:0007669"/>
    <property type="project" value="UniProtKB-KW"/>
</dbReference>
<dbReference type="InterPro" id="IPR017455">
    <property type="entry name" value="Znf_FYVE-rel"/>
</dbReference>
<dbReference type="InterPro" id="IPR000306">
    <property type="entry name" value="Znf_FYVE"/>
</dbReference>
<dbReference type="InterPro" id="IPR013083">
    <property type="entry name" value="Znf_RING/FYVE/PHD"/>
</dbReference>
<evidence type="ECO:0000256" key="3">
    <source>
        <dbReference type="ARBA" id="ARBA00022833"/>
    </source>
</evidence>
<dbReference type="SMART" id="SM00064">
    <property type="entry name" value="FYVE"/>
    <property type="match status" value="1"/>
</dbReference>
<accession>A0AAV2Z0E3</accession>
<dbReference type="Gene3D" id="3.40.525.10">
    <property type="entry name" value="CRAL-TRIO lipid binding domain"/>
    <property type="match status" value="1"/>
</dbReference>
<dbReference type="InterPro" id="IPR011011">
    <property type="entry name" value="Znf_FYVE_PHD"/>
</dbReference>
<evidence type="ECO:0000259" key="6">
    <source>
        <dbReference type="PROSITE" id="PS50178"/>
    </source>
</evidence>
<organism evidence="8 9">
    <name type="scientific">Lagenidium giganteum</name>
    <dbReference type="NCBI Taxonomy" id="4803"/>
    <lineage>
        <taxon>Eukaryota</taxon>
        <taxon>Sar</taxon>
        <taxon>Stramenopiles</taxon>
        <taxon>Oomycota</taxon>
        <taxon>Peronosporomycetes</taxon>
        <taxon>Pythiales</taxon>
        <taxon>Pythiaceae</taxon>
    </lineage>
</organism>
<dbReference type="Gene3D" id="2.30.29.30">
    <property type="entry name" value="Pleckstrin-homology domain (PH domain)/Phosphotyrosine-binding domain (PTB)"/>
    <property type="match status" value="1"/>
</dbReference>
<dbReference type="PROSITE" id="PS50178">
    <property type="entry name" value="ZF_FYVE"/>
    <property type="match status" value="1"/>
</dbReference>
<reference evidence="8" key="2">
    <citation type="journal article" date="2023" name="Microbiol Resour">
        <title>Decontamination and Annotation of the Draft Genome Sequence of the Oomycete Lagenidium giganteum ARSEF 373.</title>
        <authorList>
            <person name="Morgan W.R."/>
            <person name="Tartar A."/>
        </authorList>
    </citation>
    <scope>NUCLEOTIDE SEQUENCE</scope>
    <source>
        <strain evidence="8">ARSEF 373</strain>
    </source>
</reference>
<feature type="domain" description="CRAL-TRIO" evidence="7">
    <location>
        <begin position="599"/>
        <end position="773"/>
    </location>
</feature>
<dbReference type="CDD" id="cd00821">
    <property type="entry name" value="PH"/>
    <property type="match status" value="1"/>
</dbReference>
<feature type="region of interest" description="Disordered" evidence="5">
    <location>
        <begin position="159"/>
        <end position="181"/>
    </location>
</feature>
<sequence length="838" mass="93602">MDARSSSSSSSSTNHNQSNTAVGATVAAAGGGGGGSGDATETATDAEPSLFESLEAQWARRKAQVLRFLQSDAVEDAPAPPSTEEHHGHKTPLRDDSKCHVCNLSLHLLRFRHHCRNCGLPVCGVHSKNQVPLPHKGFIKAVRVCDICTRHLVQRRAGYRSPRGSSARMSLSSSASGSSASPLMAEHYSDAMMDEQPRLSMGASPLSPAPQASKEDQLLCPMSGVLYSCMLEEQDNTVDEILYLGTFTIGGRALASRRMSANMAIWKDRMFMLTPAEMLCFKATTHEDGGSALGEVRSTVHLTDILHIELHEDYPRILTVVRSDGRIFRVRAKTPEQCFEICTALKKAMQMFQDAMHMLQRGPQPEDNCISCVTIQHESSLPEQVVVASPAFGEHFIVDMYPSSILRLYVNGPSANGVAMYSCQTLLSSELAGKQDLMVEAEPLRTSPSDAQGLHVYVRANQSPESPDREERSLKIWSFLVGLAAIAKVWNLRDLEFVVWLWALVLFLTRYHERLSLLITTKRLHRSKRLRVSCWKIVMGKSDELAKASDALIPDDELDPRFLEGCNGDVEEAKRRYMQTMQWRKENDIDTILLRPSPHFEVMKGTWLHYIHKKDKLGHPITVEHLGNTKKGIEHFLAHGVTEDEAVMHHICMQEYLWQVIDPRPFPDGNQVKILDMKGISMSDIGGDVFAFMKQLGQTVALYNPERMYQFFIVNPPSWFNLIWKLVSPLINAKTRERVQVLRGQKDVAKALLEFVDAENLPAEYGGKCQCPGGCSTNSPEETDLRELVEFVNAHANDEGMRGQIREKYDGLCKKYQQQLFPFASIALTQAEPATVPE</sequence>
<evidence type="ECO:0000256" key="4">
    <source>
        <dbReference type="PROSITE-ProRule" id="PRU00091"/>
    </source>
</evidence>
<feature type="region of interest" description="Disordered" evidence="5">
    <location>
        <begin position="74"/>
        <end position="94"/>
    </location>
</feature>
<evidence type="ECO:0000313" key="9">
    <source>
        <dbReference type="Proteomes" id="UP001146120"/>
    </source>
</evidence>
<name>A0AAV2Z0E3_9STRA</name>
<dbReference type="Proteomes" id="UP001146120">
    <property type="component" value="Unassembled WGS sequence"/>
</dbReference>
<feature type="compositionally biased region" description="Basic and acidic residues" evidence="5">
    <location>
        <begin position="83"/>
        <end position="94"/>
    </location>
</feature>
<feature type="compositionally biased region" description="Low complexity" evidence="5">
    <location>
        <begin position="38"/>
        <end position="47"/>
    </location>
</feature>
<dbReference type="InterPro" id="IPR036273">
    <property type="entry name" value="CRAL/TRIO_N_dom_sf"/>
</dbReference>
<comment type="caution">
    <text evidence="8">The sequence shown here is derived from an EMBL/GenBank/DDBJ whole genome shotgun (WGS) entry which is preliminary data.</text>
</comment>
<feature type="region of interest" description="Disordered" evidence="5">
    <location>
        <begin position="1"/>
        <end position="51"/>
    </location>
</feature>
<feature type="domain" description="FYVE-type" evidence="6">
    <location>
        <begin position="93"/>
        <end position="153"/>
    </location>
</feature>
<dbReference type="PANTHER" id="PTHR45657:SF1">
    <property type="entry name" value="CRAL-TRIO DOMAIN-CONTAINING PROTEIN YKL091C-RELATED"/>
    <property type="match status" value="1"/>
</dbReference>
<dbReference type="InterPro" id="IPR011993">
    <property type="entry name" value="PH-like_dom_sf"/>
</dbReference>
<evidence type="ECO:0000256" key="1">
    <source>
        <dbReference type="ARBA" id="ARBA00022723"/>
    </source>
</evidence>
<keyword evidence="1" id="KW-0479">Metal-binding</keyword>
<dbReference type="Pfam" id="PF01363">
    <property type="entry name" value="FYVE"/>
    <property type="match status" value="1"/>
</dbReference>
<dbReference type="EMBL" id="DAKRPA010000058">
    <property type="protein sequence ID" value="DBA00808.1"/>
    <property type="molecule type" value="Genomic_DNA"/>
</dbReference>
<dbReference type="PROSITE" id="PS50191">
    <property type="entry name" value="CRAL_TRIO"/>
    <property type="match status" value="1"/>
</dbReference>
<dbReference type="InterPro" id="IPR051026">
    <property type="entry name" value="PI/PC_transfer"/>
</dbReference>
<protein>
    <submittedName>
        <fullName evidence="8">Uncharacterized protein</fullName>
    </submittedName>
</protein>
<keyword evidence="2 4" id="KW-0863">Zinc-finger</keyword>
<evidence type="ECO:0000259" key="7">
    <source>
        <dbReference type="PROSITE" id="PS50191"/>
    </source>
</evidence>
<dbReference type="CDD" id="cd15760">
    <property type="entry name" value="FYVE_scVPS27p_like"/>
    <property type="match status" value="1"/>
</dbReference>
<dbReference type="SUPFAM" id="SSF57903">
    <property type="entry name" value="FYVE/PHD zinc finger"/>
    <property type="match status" value="1"/>
</dbReference>
<dbReference type="SUPFAM" id="SSF52087">
    <property type="entry name" value="CRAL/TRIO domain"/>
    <property type="match status" value="1"/>
</dbReference>
<dbReference type="AlphaFoldDB" id="A0AAV2Z0E3"/>
<gene>
    <name evidence="8" type="ORF">N0F65_004713</name>
</gene>
<reference evidence="8" key="1">
    <citation type="submission" date="2022-11" db="EMBL/GenBank/DDBJ databases">
        <authorList>
            <person name="Morgan W.R."/>
            <person name="Tartar A."/>
        </authorList>
    </citation>
    <scope>NUCLEOTIDE SEQUENCE</scope>
    <source>
        <strain evidence="8">ARSEF 373</strain>
    </source>
</reference>
<feature type="compositionally biased region" description="Low complexity" evidence="5">
    <location>
        <begin position="161"/>
        <end position="181"/>
    </location>
</feature>
<dbReference type="SUPFAM" id="SSF46938">
    <property type="entry name" value="CRAL/TRIO N-terminal domain"/>
    <property type="match status" value="1"/>
</dbReference>
<dbReference type="SMART" id="SM00516">
    <property type="entry name" value="SEC14"/>
    <property type="match status" value="1"/>
</dbReference>
<dbReference type="PANTHER" id="PTHR45657">
    <property type="entry name" value="CRAL-TRIO DOMAIN-CONTAINING PROTEIN YKL091C-RELATED"/>
    <property type="match status" value="1"/>
</dbReference>
<dbReference type="SUPFAM" id="SSF50729">
    <property type="entry name" value="PH domain-like"/>
    <property type="match status" value="1"/>
</dbReference>
<proteinExistence type="predicted"/>
<dbReference type="InterPro" id="IPR036865">
    <property type="entry name" value="CRAL-TRIO_dom_sf"/>
</dbReference>
<feature type="compositionally biased region" description="Low complexity" evidence="5">
    <location>
        <begin position="1"/>
        <end position="12"/>
    </location>
</feature>
<keyword evidence="9" id="KW-1185">Reference proteome</keyword>
<dbReference type="Gene3D" id="3.30.40.10">
    <property type="entry name" value="Zinc/RING finger domain, C3HC4 (zinc finger)"/>
    <property type="match status" value="1"/>
</dbReference>
<evidence type="ECO:0000256" key="2">
    <source>
        <dbReference type="ARBA" id="ARBA00022771"/>
    </source>
</evidence>
<dbReference type="Pfam" id="PF00650">
    <property type="entry name" value="CRAL_TRIO"/>
    <property type="match status" value="1"/>
</dbReference>
<dbReference type="InterPro" id="IPR001251">
    <property type="entry name" value="CRAL-TRIO_dom"/>
</dbReference>
<evidence type="ECO:0000256" key="5">
    <source>
        <dbReference type="SAM" id="MobiDB-lite"/>
    </source>
</evidence>
<dbReference type="CDD" id="cd00170">
    <property type="entry name" value="SEC14"/>
    <property type="match status" value="1"/>
</dbReference>
<evidence type="ECO:0000313" key="8">
    <source>
        <dbReference type="EMBL" id="DBA00808.1"/>
    </source>
</evidence>
<keyword evidence="3" id="KW-0862">Zinc</keyword>